<protein>
    <recommendedName>
        <fullName evidence="5">GH18 domain-containing protein</fullName>
    </recommendedName>
</protein>
<accession>A0ABD0YN22</accession>
<evidence type="ECO:0000256" key="4">
    <source>
        <dbReference type="RuleBase" id="RU004453"/>
    </source>
</evidence>
<gene>
    <name evidence="6" type="ORF">AAG570_010612</name>
</gene>
<evidence type="ECO:0000259" key="5">
    <source>
        <dbReference type="PROSITE" id="PS51910"/>
    </source>
</evidence>
<dbReference type="Gene3D" id="3.10.50.10">
    <property type="match status" value="1"/>
</dbReference>
<evidence type="ECO:0000256" key="3">
    <source>
        <dbReference type="RuleBase" id="RU000489"/>
    </source>
</evidence>
<dbReference type="GO" id="GO:0004568">
    <property type="term" value="F:chitinase activity"/>
    <property type="evidence" value="ECO:0007669"/>
    <property type="project" value="UniProtKB-ARBA"/>
</dbReference>
<reference evidence="6 7" key="1">
    <citation type="submission" date="2024-07" db="EMBL/GenBank/DDBJ databases">
        <title>Chromosome-level genome assembly of the water stick insect Ranatra chinensis (Heteroptera: Nepidae).</title>
        <authorList>
            <person name="Liu X."/>
        </authorList>
    </citation>
    <scope>NUCLEOTIDE SEQUENCE [LARGE SCALE GENOMIC DNA]</scope>
    <source>
        <strain evidence="6">Cailab_2021Rc</strain>
        <tissue evidence="6">Muscle</tissue>
    </source>
</reference>
<dbReference type="EMBL" id="JBFDAA010000005">
    <property type="protein sequence ID" value="KAL1132660.1"/>
    <property type="molecule type" value="Genomic_DNA"/>
</dbReference>
<keyword evidence="1 3" id="KW-0378">Hydrolase</keyword>
<dbReference type="InterPro" id="IPR029070">
    <property type="entry name" value="Chitinase_insertion_sf"/>
</dbReference>
<dbReference type="AlphaFoldDB" id="A0ABD0YN22"/>
<evidence type="ECO:0000313" key="6">
    <source>
        <dbReference type="EMBL" id="KAL1132660.1"/>
    </source>
</evidence>
<comment type="similarity">
    <text evidence="4">Belongs to the glycosyl hydrolase 18 family.</text>
</comment>
<dbReference type="SUPFAM" id="SSF54556">
    <property type="entry name" value="Chitinase insertion domain"/>
    <property type="match status" value="1"/>
</dbReference>
<dbReference type="InterPro" id="IPR017853">
    <property type="entry name" value="GH"/>
</dbReference>
<organism evidence="6 7">
    <name type="scientific">Ranatra chinensis</name>
    <dbReference type="NCBI Taxonomy" id="642074"/>
    <lineage>
        <taxon>Eukaryota</taxon>
        <taxon>Metazoa</taxon>
        <taxon>Ecdysozoa</taxon>
        <taxon>Arthropoda</taxon>
        <taxon>Hexapoda</taxon>
        <taxon>Insecta</taxon>
        <taxon>Pterygota</taxon>
        <taxon>Neoptera</taxon>
        <taxon>Paraneoptera</taxon>
        <taxon>Hemiptera</taxon>
        <taxon>Heteroptera</taxon>
        <taxon>Panheteroptera</taxon>
        <taxon>Nepomorpha</taxon>
        <taxon>Nepidae</taxon>
        <taxon>Ranatrinae</taxon>
        <taxon>Ranatra</taxon>
    </lineage>
</organism>
<dbReference type="InterPro" id="IPR001223">
    <property type="entry name" value="Glyco_hydro18_cat"/>
</dbReference>
<feature type="domain" description="GH18" evidence="5">
    <location>
        <begin position="7"/>
        <end position="380"/>
    </location>
</feature>
<evidence type="ECO:0000256" key="1">
    <source>
        <dbReference type="ARBA" id="ARBA00022801"/>
    </source>
</evidence>
<dbReference type="SMART" id="SM00636">
    <property type="entry name" value="Glyco_18"/>
    <property type="match status" value="1"/>
</dbReference>
<evidence type="ECO:0000313" key="7">
    <source>
        <dbReference type="Proteomes" id="UP001558652"/>
    </source>
</evidence>
<dbReference type="PANTHER" id="PTHR11177:SF403">
    <property type="entry name" value="CHITINASE 2-RELATED"/>
    <property type="match status" value="1"/>
</dbReference>
<name>A0ABD0YN22_9HEMI</name>
<keyword evidence="2 3" id="KW-0326">Glycosidase</keyword>
<comment type="caution">
    <text evidence="6">The sequence shown here is derived from an EMBL/GenBank/DDBJ whole genome shotgun (WGS) entry which is preliminary data.</text>
</comment>
<dbReference type="Gene3D" id="3.20.20.80">
    <property type="entry name" value="Glycosidases"/>
    <property type="match status" value="1"/>
</dbReference>
<dbReference type="PROSITE" id="PS51910">
    <property type="entry name" value="GH18_2"/>
    <property type="match status" value="1"/>
</dbReference>
<sequence length="417" mass="46774">GVQSHDRVVVCYVASWATYRSERGQFNVEHIDPNLCTHIVYAFAGLNATSHTIKSLDPFNDLEENFGKGSFKKMTNLKLKYPHLKVTIAIGGWNEGSVIYSTMAADPEARKTFTKSVMDLIMKYNFDGLDLDWEYPGQRNGTREDKANFIELIKDLRTELLPGKHLLTAALGANIDVIKGAYDLQQINKYLDYIHLMCYDYHGSWENVTGANAPLYSNRDDLSVEKSVRYLLENGVNSHKLIMGVPLYGRTYLLEGETSNGIFGEPSITSKGFQGPFTRTDGFLGYNEICTELNKNSWQLHWDNASSTSIATMGNKVISYDDQNSLREKVKFAVSKNLGGVMVWTMDTDDFRGDCSMEGSTSVHRNYPMLNTLNDAMAEYLVEMNTVDSNDKLEPNSALSFGSSSMLLLLTCTVVFL</sequence>
<dbReference type="CDD" id="cd02872">
    <property type="entry name" value="GH18_chitolectin_chitotriosidase"/>
    <property type="match status" value="1"/>
</dbReference>
<dbReference type="PROSITE" id="PS01095">
    <property type="entry name" value="GH18_1"/>
    <property type="match status" value="1"/>
</dbReference>
<dbReference type="FunFam" id="3.20.20.80:FF:000097">
    <property type="entry name" value="Probable chitinase 2"/>
    <property type="match status" value="1"/>
</dbReference>
<dbReference type="Proteomes" id="UP001558652">
    <property type="component" value="Unassembled WGS sequence"/>
</dbReference>
<dbReference type="InterPro" id="IPR001579">
    <property type="entry name" value="Glyco_hydro_18_chit_AS"/>
</dbReference>
<dbReference type="PANTHER" id="PTHR11177">
    <property type="entry name" value="CHITINASE"/>
    <property type="match status" value="1"/>
</dbReference>
<dbReference type="InterPro" id="IPR011583">
    <property type="entry name" value="Chitinase_II/V-like_cat"/>
</dbReference>
<dbReference type="InterPro" id="IPR050314">
    <property type="entry name" value="Glycosyl_Hydrlase_18"/>
</dbReference>
<keyword evidence="7" id="KW-1185">Reference proteome</keyword>
<feature type="non-terminal residue" evidence="6">
    <location>
        <position position="1"/>
    </location>
</feature>
<evidence type="ECO:0000256" key="2">
    <source>
        <dbReference type="ARBA" id="ARBA00023295"/>
    </source>
</evidence>
<dbReference type="GO" id="GO:0006032">
    <property type="term" value="P:chitin catabolic process"/>
    <property type="evidence" value="ECO:0007669"/>
    <property type="project" value="UniProtKB-ARBA"/>
</dbReference>
<proteinExistence type="inferred from homology"/>
<dbReference type="SUPFAM" id="SSF51445">
    <property type="entry name" value="(Trans)glycosidases"/>
    <property type="match status" value="1"/>
</dbReference>
<dbReference type="Pfam" id="PF00704">
    <property type="entry name" value="Glyco_hydro_18"/>
    <property type="match status" value="1"/>
</dbReference>